<dbReference type="EMBL" id="JBHSMI010000029">
    <property type="protein sequence ID" value="MFC5405324.1"/>
    <property type="molecule type" value="Genomic_DNA"/>
</dbReference>
<evidence type="ECO:0000313" key="7">
    <source>
        <dbReference type="EMBL" id="MFC5405324.1"/>
    </source>
</evidence>
<feature type="transmembrane region" description="Helical" evidence="6">
    <location>
        <begin position="15"/>
        <end position="36"/>
    </location>
</feature>
<accession>A0ABW0HWA6</accession>
<feature type="transmembrane region" description="Helical" evidence="6">
    <location>
        <begin position="117"/>
        <end position="137"/>
    </location>
</feature>
<reference evidence="8" key="1">
    <citation type="journal article" date="2019" name="Int. J. Syst. Evol. Microbiol.">
        <title>The Global Catalogue of Microorganisms (GCM) 10K type strain sequencing project: providing services to taxonomists for standard genome sequencing and annotation.</title>
        <authorList>
            <consortium name="The Broad Institute Genomics Platform"/>
            <consortium name="The Broad Institute Genome Sequencing Center for Infectious Disease"/>
            <person name="Wu L."/>
            <person name="Ma J."/>
        </authorList>
    </citation>
    <scope>NUCLEOTIDE SEQUENCE [LARGE SCALE GENOMIC DNA]</scope>
    <source>
        <strain evidence="8">CGMCC 1.18575</strain>
    </source>
</reference>
<keyword evidence="3 6" id="KW-0812">Transmembrane</keyword>
<feature type="transmembrane region" description="Helical" evidence="6">
    <location>
        <begin position="88"/>
        <end position="111"/>
    </location>
</feature>
<dbReference type="InterPro" id="IPR001851">
    <property type="entry name" value="ABC_transp_permease"/>
</dbReference>
<dbReference type="CDD" id="cd06579">
    <property type="entry name" value="TM_PBP1_transp_AraH_like"/>
    <property type="match status" value="1"/>
</dbReference>
<comment type="caution">
    <text evidence="7">The sequence shown here is derived from an EMBL/GenBank/DDBJ whole genome shotgun (WGS) entry which is preliminary data.</text>
</comment>
<proteinExistence type="predicted"/>
<dbReference type="PANTHER" id="PTHR32196">
    <property type="entry name" value="ABC TRANSPORTER PERMEASE PROTEIN YPHD-RELATED-RELATED"/>
    <property type="match status" value="1"/>
</dbReference>
<feature type="transmembrane region" description="Helical" evidence="6">
    <location>
        <begin position="157"/>
        <end position="179"/>
    </location>
</feature>
<feature type="transmembrane region" description="Helical" evidence="6">
    <location>
        <begin position="48"/>
        <end position="76"/>
    </location>
</feature>
<feature type="transmembrane region" description="Helical" evidence="6">
    <location>
        <begin position="249"/>
        <end position="277"/>
    </location>
</feature>
<organism evidence="7 8">
    <name type="scientific">Cohnella soli</name>
    <dbReference type="NCBI Taxonomy" id="425005"/>
    <lineage>
        <taxon>Bacteria</taxon>
        <taxon>Bacillati</taxon>
        <taxon>Bacillota</taxon>
        <taxon>Bacilli</taxon>
        <taxon>Bacillales</taxon>
        <taxon>Paenibacillaceae</taxon>
        <taxon>Cohnella</taxon>
    </lineage>
</organism>
<comment type="subcellular location">
    <subcellularLocation>
        <location evidence="1">Cell membrane</location>
        <topology evidence="1">Multi-pass membrane protein</topology>
    </subcellularLocation>
</comment>
<keyword evidence="4 6" id="KW-1133">Transmembrane helix</keyword>
<dbReference type="Pfam" id="PF02653">
    <property type="entry name" value="BPD_transp_2"/>
    <property type="match status" value="1"/>
</dbReference>
<feature type="transmembrane region" description="Helical" evidence="6">
    <location>
        <begin position="210"/>
        <end position="228"/>
    </location>
</feature>
<evidence type="ECO:0000256" key="3">
    <source>
        <dbReference type="ARBA" id="ARBA00022692"/>
    </source>
</evidence>
<dbReference type="RefSeq" id="WP_378136463.1">
    <property type="nucleotide sequence ID" value="NZ_JBHSMI010000029.1"/>
</dbReference>
<keyword evidence="5 6" id="KW-0472">Membrane</keyword>
<sequence length="315" mass="33107">MKSIKRLLSVSESGIFLTVVLISLIVGLINPVFFSFDNIMNVLHNTSFTLIVAIGMTFVLVSAGLDLSVGSFLALGSLFTGICLREGVPIPLALLIGIGVGAVGGWINGFIVVKFKIPPLITTLGTMYMGRGLVLIITKGTPVYPLPEAFGKIDQGVAFGINYSVFIALILAVIGHFVLTRTVFGRSVYAVGGNEETARLSGINVNRVKLVVYIIVGALSAVTGILTTSRLGSAQPNIGVSFEMEVISAVIIGGTSLFGGAGTILGTVLGALFMNILANGMTLVHVSAYWQQFTVGLVIILAVGLDLYKRRKQGA</sequence>
<feature type="transmembrane region" description="Helical" evidence="6">
    <location>
        <begin position="289"/>
        <end position="308"/>
    </location>
</feature>
<keyword evidence="8" id="KW-1185">Reference proteome</keyword>
<keyword evidence="2" id="KW-1003">Cell membrane</keyword>
<gene>
    <name evidence="7" type="ORF">ACFPOF_21490</name>
</gene>
<evidence type="ECO:0000256" key="6">
    <source>
        <dbReference type="SAM" id="Phobius"/>
    </source>
</evidence>
<evidence type="ECO:0000256" key="1">
    <source>
        <dbReference type="ARBA" id="ARBA00004651"/>
    </source>
</evidence>
<dbReference type="Proteomes" id="UP001596113">
    <property type="component" value="Unassembled WGS sequence"/>
</dbReference>
<evidence type="ECO:0000256" key="5">
    <source>
        <dbReference type="ARBA" id="ARBA00023136"/>
    </source>
</evidence>
<evidence type="ECO:0000256" key="4">
    <source>
        <dbReference type="ARBA" id="ARBA00022989"/>
    </source>
</evidence>
<evidence type="ECO:0000256" key="2">
    <source>
        <dbReference type="ARBA" id="ARBA00022475"/>
    </source>
</evidence>
<protein>
    <submittedName>
        <fullName evidence="7">ABC transporter permease</fullName>
    </submittedName>
</protein>
<name>A0ABW0HWA6_9BACL</name>
<evidence type="ECO:0000313" key="8">
    <source>
        <dbReference type="Proteomes" id="UP001596113"/>
    </source>
</evidence>